<name>A0ABV2DIA5_9HYPH</name>
<reference evidence="2 3" key="1">
    <citation type="submission" date="2024-06" db="EMBL/GenBank/DDBJ databases">
        <authorList>
            <person name="Kim D.-U."/>
        </authorList>
    </citation>
    <scope>NUCLEOTIDE SEQUENCE [LARGE SCALE GENOMIC DNA]</scope>
    <source>
        <strain evidence="2 3">KACC15460</strain>
    </source>
</reference>
<feature type="region of interest" description="Disordered" evidence="1">
    <location>
        <begin position="1"/>
        <end position="68"/>
    </location>
</feature>
<dbReference type="Proteomes" id="UP001548832">
    <property type="component" value="Unassembled WGS sequence"/>
</dbReference>
<keyword evidence="3" id="KW-1185">Reference proteome</keyword>
<feature type="compositionally biased region" description="Low complexity" evidence="1">
    <location>
        <begin position="33"/>
        <end position="55"/>
    </location>
</feature>
<evidence type="ECO:0000256" key="1">
    <source>
        <dbReference type="SAM" id="MobiDB-lite"/>
    </source>
</evidence>
<evidence type="ECO:0000313" key="2">
    <source>
        <dbReference type="EMBL" id="MET2829771.1"/>
    </source>
</evidence>
<protein>
    <recommendedName>
        <fullName evidence="4">Histone</fullName>
    </recommendedName>
</protein>
<feature type="compositionally biased region" description="Low complexity" evidence="1">
    <location>
        <begin position="10"/>
        <end position="25"/>
    </location>
</feature>
<comment type="caution">
    <text evidence="2">The sequence shown here is derived from an EMBL/GenBank/DDBJ whole genome shotgun (WGS) entry which is preliminary data.</text>
</comment>
<proteinExistence type="predicted"/>
<evidence type="ECO:0008006" key="4">
    <source>
        <dbReference type="Google" id="ProtNLM"/>
    </source>
</evidence>
<dbReference type="RefSeq" id="WP_354461688.1">
    <property type="nucleotide sequence ID" value="NZ_JBEWSZ010000001.1"/>
</dbReference>
<evidence type="ECO:0000313" key="3">
    <source>
        <dbReference type="Proteomes" id="UP001548832"/>
    </source>
</evidence>
<organism evidence="2 3">
    <name type="scientific">Mesorhizobium shangrilense</name>
    <dbReference type="NCBI Taxonomy" id="460060"/>
    <lineage>
        <taxon>Bacteria</taxon>
        <taxon>Pseudomonadati</taxon>
        <taxon>Pseudomonadota</taxon>
        <taxon>Alphaproteobacteria</taxon>
        <taxon>Hyphomicrobiales</taxon>
        <taxon>Phyllobacteriaceae</taxon>
        <taxon>Mesorhizobium</taxon>
    </lineage>
</organism>
<accession>A0ABV2DIA5</accession>
<dbReference type="EMBL" id="JBEWSZ010000001">
    <property type="protein sequence ID" value="MET2829771.1"/>
    <property type="molecule type" value="Genomic_DNA"/>
</dbReference>
<gene>
    <name evidence="2" type="ORF">ABVQ20_22610</name>
</gene>
<sequence>MATKARKPALAKAKAVQPKTAAGDASRAKDAAKPAFGKAAPKKVIPAAAKAAPKSAKPKKPAGADGSLAGSAMRTVKATANVAAGAVVVAARGAASLAASVMGKGGSKAKAKSK</sequence>